<keyword evidence="3" id="KW-1185">Reference proteome</keyword>
<protein>
    <submittedName>
        <fullName evidence="2">Uncharacterized protein</fullName>
    </submittedName>
</protein>
<dbReference type="EMBL" id="BAAAHU010000009">
    <property type="protein sequence ID" value="GAA1006302.1"/>
    <property type="molecule type" value="Genomic_DNA"/>
</dbReference>
<organism evidence="2 3">
    <name type="scientific">Streptomyces thermogriseus</name>
    <dbReference type="NCBI Taxonomy" id="75292"/>
    <lineage>
        <taxon>Bacteria</taxon>
        <taxon>Bacillati</taxon>
        <taxon>Actinomycetota</taxon>
        <taxon>Actinomycetes</taxon>
        <taxon>Kitasatosporales</taxon>
        <taxon>Streptomycetaceae</taxon>
        <taxon>Streptomyces</taxon>
    </lineage>
</organism>
<gene>
    <name evidence="2" type="ORF">GCM10009564_13200</name>
</gene>
<feature type="compositionally biased region" description="Low complexity" evidence="1">
    <location>
        <begin position="52"/>
        <end position="67"/>
    </location>
</feature>
<reference evidence="2 3" key="1">
    <citation type="journal article" date="2019" name="Int. J. Syst. Evol. Microbiol.">
        <title>The Global Catalogue of Microorganisms (GCM) 10K type strain sequencing project: providing services to taxonomists for standard genome sequencing and annotation.</title>
        <authorList>
            <consortium name="The Broad Institute Genomics Platform"/>
            <consortium name="The Broad Institute Genome Sequencing Center for Infectious Disease"/>
            <person name="Wu L."/>
            <person name="Ma J."/>
        </authorList>
    </citation>
    <scope>NUCLEOTIDE SEQUENCE [LARGE SCALE GENOMIC DNA]</scope>
    <source>
        <strain evidence="2 3">JCM 11269</strain>
    </source>
</reference>
<evidence type="ECO:0000256" key="1">
    <source>
        <dbReference type="SAM" id="MobiDB-lite"/>
    </source>
</evidence>
<evidence type="ECO:0000313" key="3">
    <source>
        <dbReference type="Proteomes" id="UP001501072"/>
    </source>
</evidence>
<accession>A0ABN1SVG7</accession>
<dbReference type="Proteomes" id="UP001501072">
    <property type="component" value="Unassembled WGS sequence"/>
</dbReference>
<proteinExistence type="predicted"/>
<feature type="region of interest" description="Disordered" evidence="1">
    <location>
        <begin position="15"/>
        <end position="84"/>
    </location>
</feature>
<evidence type="ECO:0000313" key="2">
    <source>
        <dbReference type="EMBL" id="GAA1006302.1"/>
    </source>
</evidence>
<name>A0ABN1SVG7_9ACTN</name>
<comment type="caution">
    <text evidence="2">The sequence shown here is derived from an EMBL/GenBank/DDBJ whole genome shotgun (WGS) entry which is preliminary data.</text>
</comment>
<sequence>MTGYEQVRSAAAALTGDMDAADRMEPSLPETRICDGTDCSTPRHRRGGDGKAAAPSQPCSRSSSLSPPSAPPPPQAVAVTPDRARLGIASIPRIRPFRNQ</sequence>